<dbReference type="InterPro" id="IPR000866">
    <property type="entry name" value="AhpC/TSA"/>
</dbReference>
<dbReference type="Proteomes" id="UP001071230">
    <property type="component" value="Unassembled WGS sequence"/>
</dbReference>
<keyword evidence="8" id="KW-0575">Peroxidase</keyword>
<comment type="subcellular location">
    <subcellularLocation>
        <location evidence="1">Cell envelope</location>
    </subcellularLocation>
</comment>
<dbReference type="EC" id="1.11.1.15" evidence="8"/>
<evidence type="ECO:0000256" key="5">
    <source>
        <dbReference type="ARBA" id="ARBA00023284"/>
    </source>
</evidence>
<reference evidence="9" key="1">
    <citation type="submission" date="2014-11" db="EMBL/GenBank/DDBJ databases">
        <authorList>
            <person name="Hornung B.V."/>
        </authorList>
    </citation>
    <scope>NUCLEOTIDE SEQUENCE</scope>
    <source>
        <strain evidence="9">INE</strain>
    </source>
</reference>
<dbReference type="InterPro" id="IPR017937">
    <property type="entry name" value="Thioredoxin_CS"/>
</dbReference>
<organism evidence="8">
    <name type="scientific">Acididesulfobacillus acetoxydans</name>
    <dbReference type="NCBI Taxonomy" id="1561005"/>
    <lineage>
        <taxon>Bacteria</taxon>
        <taxon>Bacillati</taxon>
        <taxon>Bacillota</taxon>
        <taxon>Clostridia</taxon>
        <taxon>Eubacteriales</taxon>
        <taxon>Peptococcaceae</taxon>
        <taxon>Acididesulfobacillus</taxon>
    </lineage>
</organism>
<dbReference type="EMBL" id="CDGJ01000078">
    <property type="protein sequence ID" value="CEJ08241.1"/>
    <property type="molecule type" value="Genomic_DNA"/>
</dbReference>
<dbReference type="EMBL" id="LR746496">
    <property type="protein sequence ID" value="CAA7601915.1"/>
    <property type="molecule type" value="Genomic_DNA"/>
</dbReference>
<keyword evidence="3" id="KW-0735">Signal-anchor</keyword>
<dbReference type="PANTHER" id="PTHR42852:SF6">
    <property type="entry name" value="THIOL:DISULFIDE INTERCHANGE PROTEIN DSBE"/>
    <property type="match status" value="1"/>
</dbReference>
<feature type="compositionally biased region" description="Polar residues" evidence="6">
    <location>
        <begin position="55"/>
        <end position="71"/>
    </location>
</feature>
<evidence type="ECO:0000259" key="7">
    <source>
        <dbReference type="PROSITE" id="PS51352"/>
    </source>
</evidence>
<dbReference type="SUPFAM" id="SSF52833">
    <property type="entry name" value="Thioredoxin-like"/>
    <property type="match status" value="1"/>
</dbReference>
<dbReference type="CDD" id="cd02966">
    <property type="entry name" value="TlpA_like_family"/>
    <property type="match status" value="1"/>
</dbReference>
<dbReference type="InterPro" id="IPR050553">
    <property type="entry name" value="Thioredoxin_ResA/DsbE_sf"/>
</dbReference>
<feature type="compositionally biased region" description="Low complexity" evidence="6">
    <location>
        <begin position="72"/>
        <end position="91"/>
    </location>
</feature>
<dbReference type="KEGG" id="aacx:DEACI_2586"/>
<feature type="domain" description="Thioredoxin" evidence="7">
    <location>
        <begin position="101"/>
        <end position="237"/>
    </location>
</feature>
<evidence type="ECO:0000256" key="2">
    <source>
        <dbReference type="ARBA" id="ARBA00022748"/>
    </source>
</evidence>
<keyword evidence="4" id="KW-1015">Disulfide bond</keyword>
<proteinExistence type="predicted"/>
<name>A0A8S0Y3B6_9FIRM</name>
<evidence type="ECO:0000256" key="6">
    <source>
        <dbReference type="SAM" id="MobiDB-lite"/>
    </source>
</evidence>
<evidence type="ECO:0000313" key="10">
    <source>
        <dbReference type="Proteomes" id="UP001071230"/>
    </source>
</evidence>
<evidence type="ECO:0000313" key="9">
    <source>
        <dbReference type="EMBL" id="CEJ08241.1"/>
    </source>
</evidence>
<dbReference type="PANTHER" id="PTHR42852">
    <property type="entry name" value="THIOL:DISULFIDE INTERCHANGE PROTEIN DSBE"/>
    <property type="match status" value="1"/>
</dbReference>
<protein>
    <submittedName>
        <fullName evidence="8">Peroxiredoxin</fullName>
        <ecNumber evidence="8">1.11.1.15</ecNumber>
    </submittedName>
</protein>
<dbReference type="GO" id="GO:0004601">
    <property type="term" value="F:peroxidase activity"/>
    <property type="evidence" value="ECO:0007669"/>
    <property type="project" value="UniProtKB-KW"/>
</dbReference>
<feature type="region of interest" description="Disordered" evidence="6">
    <location>
        <begin position="55"/>
        <end position="91"/>
    </location>
</feature>
<keyword evidence="8" id="KW-0560">Oxidoreductase</keyword>
<gene>
    <name evidence="8" type="ORF">DEACI_2586</name>
    <name evidence="9" type="ORF">DEACI_2716</name>
</gene>
<dbReference type="Proteomes" id="UP000836597">
    <property type="component" value="Chromosome"/>
</dbReference>
<dbReference type="Pfam" id="PF00578">
    <property type="entry name" value="AhpC-TSA"/>
    <property type="match status" value="1"/>
</dbReference>
<evidence type="ECO:0000256" key="1">
    <source>
        <dbReference type="ARBA" id="ARBA00004196"/>
    </source>
</evidence>
<evidence type="ECO:0000256" key="4">
    <source>
        <dbReference type="ARBA" id="ARBA00023157"/>
    </source>
</evidence>
<accession>A0A8S0Y3B6</accession>
<dbReference type="InterPro" id="IPR013766">
    <property type="entry name" value="Thioredoxin_domain"/>
</dbReference>
<sequence length="240" mass="25788">MGVRLKKLKKLMRRRKERQVNVLRTSDKLPIRRFLAVSGLAVLLAVTGCAAQAPNRTQTTKNSPGQGTASVQPAPGKPAGSSGTSGGTAAAGQTAPAVVGLGIGDLAPDFSVPMSDGNTLKLSSLRGKPVLLNFWATWCPPCRMEMPDIQKIFKENYPVQIVGVNLKEEPMTVEGFLSRNGYTYPVGFDLKGKIASLYNVSGIPTSYAIDAKGIIRHVQTGPLTYAELSQWFRELTQSAK</sequence>
<evidence type="ECO:0000256" key="3">
    <source>
        <dbReference type="ARBA" id="ARBA00022968"/>
    </source>
</evidence>
<keyword evidence="5" id="KW-0676">Redox-active center</keyword>
<dbReference type="AlphaFoldDB" id="A0A8S0Y3B6"/>
<dbReference type="GO" id="GO:0030313">
    <property type="term" value="C:cell envelope"/>
    <property type="evidence" value="ECO:0007669"/>
    <property type="project" value="UniProtKB-SubCell"/>
</dbReference>
<keyword evidence="10" id="KW-1185">Reference proteome</keyword>
<dbReference type="PROSITE" id="PS00194">
    <property type="entry name" value="THIOREDOXIN_1"/>
    <property type="match status" value="1"/>
</dbReference>
<dbReference type="PROSITE" id="PS51352">
    <property type="entry name" value="THIOREDOXIN_2"/>
    <property type="match status" value="1"/>
</dbReference>
<keyword evidence="2" id="KW-0201">Cytochrome c-type biogenesis</keyword>
<dbReference type="Gene3D" id="3.40.30.10">
    <property type="entry name" value="Glutaredoxin"/>
    <property type="match status" value="1"/>
</dbReference>
<keyword evidence="3" id="KW-0812">Transmembrane</keyword>
<dbReference type="InterPro" id="IPR036249">
    <property type="entry name" value="Thioredoxin-like_sf"/>
</dbReference>
<evidence type="ECO:0000313" key="8">
    <source>
        <dbReference type="EMBL" id="CAA7601915.1"/>
    </source>
</evidence>
<dbReference type="GO" id="GO:0017004">
    <property type="term" value="P:cytochrome complex assembly"/>
    <property type="evidence" value="ECO:0007669"/>
    <property type="project" value="UniProtKB-KW"/>
</dbReference>
<reference evidence="8" key="2">
    <citation type="submission" date="2020-01" db="EMBL/GenBank/DDBJ databases">
        <authorList>
            <person name="Hornung B."/>
        </authorList>
    </citation>
    <scope>NUCLEOTIDE SEQUENCE</scope>
    <source>
        <strain evidence="8">PacBioINE</strain>
    </source>
</reference>